<dbReference type="Pfam" id="PF09917">
    <property type="entry name" value="DUF2147"/>
    <property type="match status" value="1"/>
</dbReference>
<keyword evidence="4" id="KW-1185">Reference proteome</keyword>
<feature type="domain" description="DUF2147" evidence="2">
    <location>
        <begin position="24"/>
        <end position="129"/>
    </location>
</feature>
<gene>
    <name evidence="3" type="ORF">NCTC10283_00754</name>
</gene>
<dbReference type="Gene3D" id="2.40.128.520">
    <property type="match status" value="1"/>
</dbReference>
<dbReference type="InterPro" id="IPR019223">
    <property type="entry name" value="DUF2147"/>
</dbReference>
<accession>A0A376BLJ5</accession>
<evidence type="ECO:0000259" key="2">
    <source>
        <dbReference type="Pfam" id="PF09917"/>
    </source>
</evidence>
<organism evidence="3 4">
    <name type="scientific">Alysiella crassa</name>
    <dbReference type="NCBI Taxonomy" id="153491"/>
    <lineage>
        <taxon>Bacteria</taxon>
        <taxon>Pseudomonadati</taxon>
        <taxon>Pseudomonadota</taxon>
        <taxon>Betaproteobacteria</taxon>
        <taxon>Neisseriales</taxon>
        <taxon>Neisseriaceae</taxon>
        <taxon>Alysiella</taxon>
    </lineage>
</organism>
<evidence type="ECO:0000313" key="4">
    <source>
        <dbReference type="Proteomes" id="UP000254209"/>
    </source>
</evidence>
<sequence>MKRTVLAAVLVLSTLTASAADINGRWQNFDDKDGKPKAIIAINGSTGSVVGVAKGVDPNCPSCKKPGSLVGRTILWNLKPDGANEYEGKIHDPKSGRTYSAHVTVNGNSLKVCGYIGLRFAGRCQTWKRV</sequence>
<dbReference type="PANTHER" id="PTHR36919">
    <property type="entry name" value="BLR1215 PROTEIN"/>
    <property type="match status" value="1"/>
</dbReference>
<name>A0A376BLJ5_9NEIS</name>
<proteinExistence type="predicted"/>
<feature type="chain" id="PRO_5016564559" evidence="1">
    <location>
        <begin position="20"/>
        <end position="130"/>
    </location>
</feature>
<dbReference type="PANTHER" id="PTHR36919:SF3">
    <property type="entry name" value="BLL5882 PROTEIN"/>
    <property type="match status" value="1"/>
</dbReference>
<dbReference type="RefSeq" id="WP_034292500.1">
    <property type="nucleotide sequence ID" value="NZ_CP091519.2"/>
</dbReference>
<evidence type="ECO:0000313" key="3">
    <source>
        <dbReference type="EMBL" id="SSY70647.1"/>
    </source>
</evidence>
<dbReference type="OrthoDB" id="9814399at2"/>
<dbReference type="Proteomes" id="UP000254209">
    <property type="component" value="Unassembled WGS sequence"/>
</dbReference>
<dbReference type="STRING" id="1120980.GCA_000745955_01105"/>
<reference evidence="3 4" key="1">
    <citation type="submission" date="2018-06" db="EMBL/GenBank/DDBJ databases">
        <authorList>
            <consortium name="Pathogen Informatics"/>
            <person name="Doyle S."/>
        </authorList>
    </citation>
    <scope>NUCLEOTIDE SEQUENCE [LARGE SCALE GENOMIC DNA]</scope>
    <source>
        <strain evidence="3 4">NCTC10283</strain>
    </source>
</reference>
<feature type="signal peptide" evidence="1">
    <location>
        <begin position="1"/>
        <end position="19"/>
    </location>
</feature>
<evidence type="ECO:0000256" key="1">
    <source>
        <dbReference type="SAM" id="SignalP"/>
    </source>
</evidence>
<keyword evidence="1" id="KW-0732">Signal</keyword>
<protein>
    <submittedName>
        <fullName evidence="3">Uncharacterized protein conserved in bacteria</fullName>
    </submittedName>
</protein>
<dbReference type="AlphaFoldDB" id="A0A376BLJ5"/>
<dbReference type="EMBL" id="UFSO01000002">
    <property type="protein sequence ID" value="SSY70647.1"/>
    <property type="molecule type" value="Genomic_DNA"/>
</dbReference>